<dbReference type="RefSeq" id="WP_204695094.1">
    <property type="nucleotide sequence ID" value="NZ_JAFBEC010000001.1"/>
</dbReference>
<reference evidence="1 2" key="1">
    <citation type="submission" date="2021-01" db="EMBL/GenBank/DDBJ databases">
        <title>Genomic Encyclopedia of Type Strains, Phase IV (KMG-IV): sequencing the most valuable type-strain genomes for metagenomic binning, comparative biology and taxonomic classification.</title>
        <authorList>
            <person name="Goeker M."/>
        </authorList>
    </citation>
    <scope>NUCLEOTIDE SEQUENCE [LARGE SCALE GENOMIC DNA]</scope>
    <source>
        <strain evidence="1 2">DSM 25540</strain>
    </source>
</reference>
<dbReference type="EC" id="3.1.4.46" evidence="1"/>
<accession>A0ABS2P6A0</accession>
<organism evidence="1 2">
    <name type="scientific">Geomicrobium sediminis</name>
    <dbReference type="NCBI Taxonomy" id="1347788"/>
    <lineage>
        <taxon>Bacteria</taxon>
        <taxon>Bacillati</taxon>
        <taxon>Bacillota</taxon>
        <taxon>Bacilli</taxon>
        <taxon>Bacillales</taxon>
        <taxon>Geomicrobium</taxon>
    </lineage>
</organism>
<dbReference type="Proteomes" id="UP000741863">
    <property type="component" value="Unassembled WGS sequence"/>
</dbReference>
<dbReference type="EMBL" id="JAFBEC010000001">
    <property type="protein sequence ID" value="MBM7630930.1"/>
    <property type="molecule type" value="Genomic_DNA"/>
</dbReference>
<evidence type="ECO:0000313" key="1">
    <source>
        <dbReference type="EMBL" id="MBM7630930.1"/>
    </source>
</evidence>
<dbReference type="InterPro" id="IPR036457">
    <property type="entry name" value="PPM-type-like_dom_sf"/>
</dbReference>
<proteinExistence type="predicted"/>
<gene>
    <name evidence="1" type="ORF">JOD17_000021</name>
</gene>
<dbReference type="GO" id="GO:0008889">
    <property type="term" value="F:glycerophosphodiester phosphodiesterase activity"/>
    <property type="evidence" value="ECO:0007669"/>
    <property type="project" value="UniProtKB-EC"/>
</dbReference>
<evidence type="ECO:0000313" key="2">
    <source>
        <dbReference type="Proteomes" id="UP000741863"/>
    </source>
</evidence>
<dbReference type="Gene3D" id="3.60.40.10">
    <property type="entry name" value="PPM-type phosphatase domain"/>
    <property type="match status" value="1"/>
</dbReference>
<keyword evidence="2" id="KW-1185">Reference proteome</keyword>
<protein>
    <submittedName>
        <fullName evidence="1">Glycerophosphoryl diester phosphodiesterase</fullName>
        <ecNumber evidence="1">3.1.4.46</ecNumber>
    </submittedName>
</protein>
<keyword evidence="1" id="KW-0378">Hydrolase</keyword>
<sequence length="280" mass="31466">MITVLESYECAKTGNPSDMEDVTVVTESFAAVIDGATNVSGRKINDQTPGQHAARLVAETIQTLAGHEGICEIIQLINRRFIAFYRQYNMLEDVQERPYLQLSATMVLYSHHHRKVWTIGDAQCLLNGRHVQNQKIVDQITANARALVVEAERAKGKTEAQIQEDDQSFELIKPLIQSQYQFQNGHPNDPYSYSVINGFPIHQESIVERAVKDDSTTLILASDGYPMLEETLVETEAVLAKSIKEDPLCIRANKSVKGVTNGRISYDDRSYLKLKIERLA</sequence>
<comment type="caution">
    <text evidence="1">The sequence shown here is derived from an EMBL/GenBank/DDBJ whole genome shotgun (WGS) entry which is preliminary data.</text>
</comment>
<name>A0ABS2P6A0_9BACL</name>
<dbReference type="SUPFAM" id="SSF81606">
    <property type="entry name" value="PP2C-like"/>
    <property type="match status" value="1"/>
</dbReference>